<gene>
    <name evidence="1" type="ORF">PARMNEM_LOCUS5107</name>
</gene>
<sequence>MNAAKFEHWFQAMLPKLDNASYHSRRQEKIPVTSWKKIDIQEWLSSKQISYEVKETKVQLLKKVKDVKIQYQSYVVDELAKAVGVEVLRLPYHCELNPIELVWADVKGYVARKNTTFKMADVKKLLQEALGNISAEKWQNCISHVKKEESKLARLDDNVDKTVDSFVINVTGETSSESSYCDTEESDSDF</sequence>
<evidence type="ECO:0000313" key="2">
    <source>
        <dbReference type="Proteomes" id="UP001314205"/>
    </source>
</evidence>
<reference evidence="1 2" key="1">
    <citation type="submission" date="2023-11" db="EMBL/GenBank/DDBJ databases">
        <authorList>
            <person name="Hedman E."/>
            <person name="Englund M."/>
            <person name="Stromberg M."/>
            <person name="Nyberg Akerstrom W."/>
            <person name="Nylinder S."/>
            <person name="Jareborg N."/>
            <person name="Kallberg Y."/>
            <person name="Kronander E."/>
        </authorList>
    </citation>
    <scope>NUCLEOTIDE SEQUENCE [LARGE SCALE GENOMIC DNA]</scope>
</reference>
<dbReference type="Gene3D" id="3.30.420.10">
    <property type="entry name" value="Ribonuclease H-like superfamily/Ribonuclease H"/>
    <property type="match status" value="1"/>
</dbReference>
<dbReference type="PANTHER" id="PTHR33939:SF1">
    <property type="entry name" value="DUF4371 DOMAIN-CONTAINING PROTEIN"/>
    <property type="match status" value="1"/>
</dbReference>
<name>A0AAV1KPQ2_9NEOP</name>
<organism evidence="1 2">
    <name type="scientific">Parnassius mnemosyne</name>
    <name type="common">clouded apollo</name>
    <dbReference type="NCBI Taxonomy" id="213953"/>
    <lineage>
        <taxon>Eukaryota</taxon>
        <taxon>Metazoa</taxon>
        <taxon>Ecdysozoa</taxon>
        <taxon>Arthropoda</taxon>
        <taxon>Hexapoda</taxon>
        <taxon>Insecta</taxon>
        <taxon>Pterygota</taxon>
        <taxon>Neoptera</taxon>
        <taxon>Endopterygota</taxon>
        <taxon>Lepidoptera</taxon>
        <taxon>Glossata</taxon>
        <taxon>Ditrysia</taxon>
        <taxon>Papilionoidea</taxon>
        <taxon>Papilionidae</taxon>
        <taxon>Parnassiinae</taxon>
        <taxon>Parnassini</taxon>
        <taxon>Parnassius</taxon>
        <taxon>Driopa</taxon>
    </lineage>
</organism>
<evidence type="ECO:0008006" key="3">
    <source>
        <dbReference type="Google" id="ProtNLM"/>
    </source>
</evidence>
<evidence type="ECO:0000313" key="1">
    <source>
        <dbReference type="EMBL" id="CAK1583756.1"/>
    </source>
</evidence>
<dbReference type="InterPro" id="IPR036397">
    <property type="entry name" value="RNaseH_sf"/>
</dbReference>
<protein>
    <recommendedName>
        <fullName evidence="3">Tc1-like transposase DDE domain-containing protein</fullName>
    </recommendedName>
</protein>
<proteinExistence type="predicted"/>
<accession>A0AAV1KPQ2</accession>
<dbReference type="EMBL" id="CAVLGL010000057">
    <property type="protein sequence ID" value="CAK1583756.1"/>
    <property type="molecule type" value="Genomic_DNA"/>
</dbReference>
<keyword evidence="2" id="KW-1185">Reference proteome</keyword>
<dbReference type="Proteomes" id="UP001314205">
    <property type="component" value="Unassembled WGS sequence"/>
</dbReference>
<dbReference type="GO" id="GO:0003676">
    <property type="term" value="F:nucleic acid binding"/>
    <property type="evidence" value="ECO:0007669"/>
    <property type="project" value="InterPro"/>
</dbReference>
<dbReference type="PANTHER" id="PTHR33939">
    <property type="entry name" value="PROTEIN CBG22215"/>
    <property type="match status" value="1"/>
</dbReference>
<comment type="caution">
    <text evidence="1">The sequence shown here is derived from an EMBL/GenBank/DDBJ whole genome shotgun (WGS) entry which is preliminary data.</text>
</comment>
<dbReference type="AlphaFoldDB" id="A0AAV1KPQ2"/>